<dbReference type="Proteomes" id="UP000664132">
    <property type="component" value="Unassembled WGS sequence"/>
</dbReference>
<name>A0A8H7TD31_9HELO</name>
<feature type="signal peptide" evidence="1">
    <location>
        <begin position="1"/>
        <end position="16"/>
    </location>
</feature>
<organism evidence="2 3">
    <name type="scientific">Cadophora malorum</name>
    <dbReference type="NCBI Taxonomy" id="108018"/>
    <lineage>
        <taxon>Eukaryota</taxon>
        <taxon>Fungi</taxon>
        <taxon>Dikarya</taxon>
        <taxon>Ascomycota</taxon>
        <taxon>Pezizomycotina</taxon>
        <taxon>Leotiomycetes</taxon>
        <taxon>Helotiales</taxon>
        <taxon>Ploettnerulaceae</taxon>
        <taxon>Cadophora</taxon>
    </lineage>
</organism>
<reference evidence="2" key="1">
    <citation type="submission" date="2021-02" db="EMBL/GenBank/DDBJ databases">
        <title>Genome sequence Cadophora malorum strain M34.</title>
        <authorList>
            <person name="Stefanovic E."/>
            <person name="Vu D."/>
            <person name="Scully C."/>
            <person name="Dijksterhuis J."/>
            <person name="Roader J."/>
            <person name="Houbraken J."/>
        </authorList>
    </citation>
    <scope>NUCLEOTIDE SEQUENCE</scope>
    <source>
        <strain evidence="2">M34</strain>
    </source>
</reference>
<feature type="chain" id="PRO_5034914782" evidence="1">
    <location>
        <begin position="17"/>
        <end position="241"/>
    </location>
</feature>
<dbReference type="AlphaFoldDB" id="A0A8H7TD31"/>
<sequence length="241" mass="25799">MLSSLIFLSLATIATAVPHDSTDSKNLFQRAKCNADNCLRAVTGTRPGQTQTRVDRKADCSSFLQPTVTPDAVIVTVTATAAPVFPHKRAIENRQAPDAPFTVPAYASPCSGTVRYSSACSCYGVTGAVVTAPTPTSTITVDAPYPPFLAVLYSEPYFKGQRLVIDPIQKSQCINAPAAFAQQASSIWWGLGQLCYLYEYSGCQGAFGTVDKTGAGGTNDDFSRLSPPFNKRMVSYRCVLT</sequence>
<keyword evidence="1" id="KW-0732">Signal</keyword>
<comment type="caution">
    <text evidence="2">The sequence shown here is derived from an EMBL/GenBank/DDBJ whole genome shotgun (WGS) entry which is preliminary data.</text>
</comment>
<gene>
    <name evidence="2" type="ORF">IFR04_010256</name>
</gene>
<dbReference type="EMBL" id="JAFJYH010000180">
    <property type="protein sequence ID" value="KAG4416613.1"/>
    <property type="molecule type" value="Genomic_DNA"/>
</dbReference>
<protein>
    <submittedName>
        <fullName evidence="2">Uncharacterized protein</fullName>
    </submittedName>
</protein>
<dbReference type="OrthoDB" id="5596743at2759"/>
<keyword evidence="3" id="KW-1185">Reference proteome</keyword>
<evidence type="ECO:0000313" key="2">
    <source>
        <dbReference type="EMBL" id="KAG4416613.1"/>
    </source>
</evidence>
<accession>A0A8H7TD31</accession>
<evidence type="ECO:0000313" key="3">
    <source>
        <dbReference type="Proteomes" id="UP000664132"/>
    </source>
</evidence>
<evidence type="ECO:0000256" key="1">
    <source>
        <dbReference type="SAM" id="SignalP"/>
    </source>
</evidence>
<proteinExistence type="predicted"/>